<dbReference type="InterPro" id="IPR019425">
    <property type="entry name" value="7TM_GPCR_serpentine_rcpt_Srt"/>
</dbReference>
<protein>
    <submittedName>
        <fullName evidence="4">G_PROTEIN_RECEP_F1_2 domain-containing protein</fullName>
    </submittedName>
</protein>
<keyword evidence="1" id="KW-0472">Membrane</keyword>
<dbReference type="Proteomes" id="UP000271162">
    <property type="component" value="Unassembled WGS sequence"/>
</dbReference>
<gene>
    <name evidence="2" type="ORF">NBR_LOCUS21882</name>
</gene>
<dbReference type="SUPFAM" id="SSF81321">
    <property type="entry name" value="Family A G protein-coupled receptor-like"/>
    <property type="match status" value="1"/>
</dbReference>
<feature type="transmembrane region" description="Helical" evidence="1">
    <location>
        <begin position="161"/>
        <end position="181"/>
    </location>
</feature>
<dbReference type="EMBL" id="UYSL01027018">
    <property type="protein sequence ID" value="VDL86293.1"/>
    <property type="molecule type" value="Genomic_DNA"/>
</dbReference>
<reference evidence="4" key="1">
    <citation type="submission" date="2017-02" db="UniProtKB">
        <authorList>
            <consortium name="WormBaseParasite"/>
        </authorList>
    </citation>
    <scope>IDENTIFICATION</scope>
</reference>
<keyword evidence="1" id="KW-0812">Transmembrane</keyword>
<dbReference type="Pfam" id="PF10321">
    <property type="entry name" value="7TM_GPCR_Srt"/>
    <property type="match status" value="1"/>
</dbReference>
<accession>A0A0N4YXA7</accession>
<dbReference type="PANTHER" id="PTHR23021:SF82">
    <property type="entry name" value="G PROTEIN-COUPLED RECEPTOR"/>
    <property type="match status" value="1"/>
</dbReference>
<organism evidence="4">
    <name type="scientific">Nippostrongylus brasiliensis</name>
    <name type="common">Rat hookworm</name>
    <dbReference type="NCBI Taxonomy" id="27835"/>
    <lineage>
        <taxon>Eukaryota</taxon>
        <taxon>Metazoa</taxon>
        <taxon>Ecdysozoa</taxon>
        <taxon>Nematoda</taxon>
        <taxon>Chromadorea</taxon>
        <taxon>Rhabditida</taxon>
        <taxon>Rhabditina</taxon>
        <taxon>Rhabditomorpha</taxon>
        <taxon>Strongyloidea</taxon>
        <taxon>Heligmosomidae</taxon>
        <taxon>Nippostrongylus</taxon>
    </lineage>
</organism>
<evidence type="ECO:0000313" key="2">
    <source>
        <dbReference type="EMBL" id="VDL86293.1"/>
    </source>
</evidence>
<reference evidence="2 3" key="2">
    <citation type="submission" date="2018-11" db="EMBL/GenBank/DDBJ databases">
        <authorList>
            <consortium name="Pathogen Informatics"/>
        </authorList>
    </citation>
    <scope>NUCLEOTIDE SEQUENCE [LARGE SCALE GENOMIC DNA]</scope>
</reference>
<evidence type="ECO:0000256" key="1">
    <source>
        <dbReference type="SAM" id="Phobius"/>
    </source>
</evidence>
<proteinExistence type="predicted"/>
<evidence type="ECO:0000313" key="4">
    <source>
        <dbReference type="WBParaSite" id="NBR_0002187901-mRNA-1"/>
    </source>
</evidence>
<feature type="transmembrane region" description="Helical" evidence="1">
    <location>
        <begin position="68"/>
        <end position="90"/>
    </location>
</feature>
<feature type="transmembrane region" description="Helical" evidence="1">
    <location>
        <begin position="110"/>
        <end position="128"/>
    </location>
</feature>
<sequence length="230" mass="26475">MMLLSVLCGVAYSLILAILWKDDELMKMSSYKLMFALGVFDTVQCIPHFITGIFTIRQSVFHPAFAKTLGVIATPAYVAYAMLTVVLAFSRFLQLYSPRLDAVLFNIKKVNYWIIFGASFWLVFVIALSTPWATIRYLPELYSWDYDYTLKCSYWVQKCEMVIELGTIILSAFFYALVIAALYRTRKRFLTRSNCHAEIKILIQALVITVYCTVLNFLWHNSQVNKSGGR</sequence>
<keyword evidence="3" id="KW-1185">Reference proteome</keyword>
<evidence type="ECO:0000313" key="3">
    <source>
        <dbReference type="Proteomes" id="UP000271162"/>
    </source>
</evidence>
<feature type="transmembrane region" description="Helical" evidence="1">
    <location>
        <begin position="201"/>
        <end position="219"/>
    </location>
</feature>
<keyword evidence="1" id="KW-1133">Transmembrane helix</keyword>
<feature type="transmembrane region" description="Helical" evidence="1">
    <location>
        <begin position="33"/>
        <end position="56"/>
    </location>
</feature>
<dbReference type="AlphaFoldDB" id="A0A0N4YXA7"/>
<dbReference type="PANTHER" id="PTHR23021">
    <property type="entry name" value="SERPENTINE RECEPTOR, CLASS T"/>
    <property type="match status" value="1"/>
</dbReference>
<dbReference type="OMA" id="DIAQCFP"/>
<name>A0A0N4YXA7_NIPBR</name>
<dbReference type="Gene3D" id="1.20.1070.10">
    <property type="entry name" value="Rhodopsin 7-helix transmembrane proteins"/>
    <property type="match status" value="1"/>
</dbReference>
<dbReference type="WBParaSite" id="NBR_0002187901-mRNA-1">
    <property type="protein sequence ID" value="NBR_0002187901-mRNA-1"/>
    <property type="gene ID" value="NBR_0002187901"/>
</dbReference>